<dbReference type="EMBL" id="JAUESC010000387">
    <property type="protein sequence ID" value="KAK0574729.1"/>
    <property type="molecule type" value="Genomic_DNA"/>
</dbReference>
<dbReference type="CDD" id="cd06222">
    <property type="entry name" value="RNase_H_like"/>
    <property type="match status" value="1"/>
</dbReference>
<feature type="signal peptide" evidence="1">
    <location>
        <begin position="1"/>
        <end position="21"/>
    </location>
</feature>
<dbReference type="AlphaFoldDB" id="A0AA39RJA3"/>
<dbReference type="PANTHER" id="PTHR47074">
    <property type="entry name" value="BNAC02G40300D PROTEIN"/>
    <property type="match status" value="1"/>
</dbReference>
<dbReference type="InterPro" id="IPR002156">
    <property type="entry name" value="RNaseH_domain"/>
</dbReference>
<reference evidence="3" key="2">
    <citation type="submission" date="2023-06" db="EMBL/GenBank/DDBJ databases">
        <authorList>
            <person name="Swenson N.G."/>
            <person name="Wegrzyn J.L."/>
            <person name="Mcevoy S.L."/>
        </authorList>
    </citation>
    <scope>NUCLEOTIDE SEQUENCE</scope>
    <source>
        <strain evidence="3">NS2018</strain>
        <tissue evidence="3">Leaf</tissue>
    </source>
</reference>
<dbReference type="PANTHER" id="PTHR47074:SF11">
    <property type="entry name" value="REVERSE TRANSCRIPTASE-LIKE PROTEIN"/>
    <property type="match status" value="1"/>
</dbReference>
<evidence type="ECO:0000313" key="3">
    <source>
        <dbReference type="EMBL" id="KAK0574729.1"/>
    </source>
</evidence>
<dbReference type="InterPro" id="IPR044730">
    <property type="entry name" value="RNase_H-like_dom_plant"/>
</dbReference>
<organism evidence="3 4">
    <name type="scientific">Acer saccharum</name>
    <name type="common">Sugar maple</name>
    <dbReference type="NCBI Taxonomy" id="4024"/>
    <lineage>
        <taxon>Eukaryota</taxon>
        <taxon>Viridiplantae</taxon>
        <taxon>Streptophyta</taxon>
        <taxon>Embryophyta</taxon>
        <taxon>Tracheophyta</taxon>
        <taxon>Spermatophyta</taxon>
        <taxon>Magnoliopsida</taxon>
        <taxon>eudicotyledons</taxon>
        <taxon>Gunneridae</taxon>
        <taxon>Pentapetalae</taxon>
        <taxon>rosids</taxon>
        <taxon>malvids</taxon>
        <taxon>Sapindales</taxon>
        <taxon>Sapindaceae</taxon>
        <taxon>Hippocastanoideae</taxon>
        <taxon>Acereae</taxon>
        <taxon>Acer</taxon>
    </lineage>
</organism>
<protein>
    <recommendedName>
        <fullName evidence="2">RNase H type-1 domain-containing protein</fullName>
    </recommendedName>
</protein>
<dbReference type="GO" id="GO:0004523">
    <property type="term" value="F:RNA-DNA hybrid ribonuclease activity"/>
    <property type="evidence" value="ECO:0007669"/>
    <property type="project" value="InterPro"/>
</dbReference>
<feature type="chain" id="PRO_5041404757" description="RNase H type-1 domain-containing protein" evidence="1">
    <location>
        <begin position="22"/>
        <end position="158"/>
    </location>
</feature>
<dbReference type="Proteomes" id="UP001168877">
    <property type="component" value="Unassembled WGS sequence"/>
</dbReference>
<dbReference type="Pfam" id="PF13456">
    <property type="entry name" value="RVT_3"/>
    <property type="match status" value="1"/>
</dbReference>
<keyword evidence="4" id="KW-1185">Reference proteome</keyword>
<feature type="domain" description="RNase H type-1" evidence="2">
    <location>
        <begin position="67"/>
        <end position="157"/>
    </location>
</feature>
<dbReference type="GO" id="GO:0003676">
    <property type="term" value="F:nucleic acid binding"/>
    <property type="evidence" value="ECO:0007669"/>
    <property type="project" value="InterPro"/>
</dbReference>
<name>A0AA39RJA3_ACESA</name>
<reference evidence="3" key="1">
    <citation type="journal article" date="2022" name="Plant J.">
        <title>Strategies of tolerance reflected in two North American maple genomes.</title>
        <authorList>
            <person name="McEvoy S.L."/>
            <person name="Sezen U.U."/>
            <person name="Trouern-Trend A."/>
            <person name="McMahon S.M."/>
            <person name="Schaberg P.G."/>
            <person name="Yang J."/>
            <person name="Wegrzyn J.L."/>
            <person name="Swenson N.G."/>
        </authorList>
    </citation>
    <scope>NUCLEOTIDE SEQUENCE</scope>
    <source>
        <strain evidence="3">NS2018</strain>
    </source>
</reference>
<sequence>MAGTMLCIILVNSIGWRPSLGSEEFLKDFNKAASNNNGNLVVNVPQQLHKWVPPAEGMYKANCGVFVNKSKRRIGIGIVIRNHNGNIMASCSQALDANLSLKAAKLTAVLRSILFSRDCGLAPCLVEVLEATVVRWIVNGSYRQSEFGVILNDIDSLL</sequence>
<dbReference type="InterPro" id="IPR052929">
    <property type="entry name" value="RNase_H-like_EbsB-rel"/>
</dbReference>
<evidence type="ECO:0000313" key="4">
    <source>
        <dbReference type="Proteomes" id="UP001168877"/>
    </source>
</evidence>
<keyword evidence="1" id="KW-0732">Signal</keyword>
<accession>A0AA39RJA3</accession>
<comment type="caution">
    <text evidence="3">The sequence shown here is derived from an EMBL/GenBank/DDBJ whole genome shotgun (WGS) entry which is preliminary data.</text>
</comment>
<evidence type="ECO:0000259" key="2">
    <source>
        <dbReference type="Pfam" id="PF13456"/>
    </source>
</evidence>
<proteinExistence type="predicted"/>
<evidence type="ECO:0000256" key="1">
    <source>
        <dbReference type="SAM" id="SignalP"/>
    </source>
</evidence>
<gene>
    <name evidence="3" type="ORF">LWI29_028176</name>
</gene>